<reference evidence="15 16" key="1">
    <citation type="submission" date="2024-05" db="EMBL/GenBank/DDBJ databases">
        <authorList>
            <person name="Wallberg A."/>
        </authorList>
    </citation>
    <scope>NUCLEOTIDE SEQUENCE [LARGE SCALE GENOMIC DNA]</scope>
</reference>
<organism evidence="15 16">
    <name type="scientific">Meganyctiphanes norvegica</name>
    <name type="common">Northern krill</name>
    <name type="synonym">Thysanopoda norvegica</name>
    <dbReference type="NCBI Taxonomy" id="48144"/>
    <lineage>
        <taxon>Eukaryota</taxon>
        <taxon>Metazoa</taxon>
        <taxon>Ecdysozoa</taxon>
        <taxon>Arthropoda</taxon>
        <taxon>Crustacea</taxon>
        <taxon>Multicrustacea</taxon>
        <taxon>Malacostraca</taxon>
        <taxon>Eumalacostraca</taxon>
        <taxon>Eucarida</taxon>
        <taxon>Euphausiacea</taxon>
        <taxon>Euphausiidae</taxon>
        <taxon>Meganyctiphanes</taxon>
    </lineage>
</organism>
<evidence type="ECO:0000256" key="8">
    <source>
        <dbReference type="ARBA" id="ARBA00022794"/>
    </source>
</evidence>
<dbReference type="GO" id="GO:0030030">
    <property type="term" value="P:cell projection organization"/>
    <property type="evidence" value="ECO:0007669"/>
    <property type="project" value="UniProtKB-KW"/>
</dbReference>
<evidence type="ECO:0000256" key="13">
    <source>
        <dbReference type="ARBA" id="ARBA00023273"/>
    </source>
</evidence>
<feature type="non-terminal residue" evidence="15">
    <location>
        <position position="1"/>
    </location>
</feature>
<evidence type="ECO:0000256" key="10">
    <source>
        <dbReference type="ARBA" id="ARBA00023069"/>
    </source>
</evidence>
<dbReference type="EMBL" id="CAXKWB010030700">
    <property type="protein sequence ID" value="CAL4138226.1"/>
    <property type="molecule type" value="Genomic_DNA"/>
</dbReference>
<evidence type="ECO:0000256" key="9">
    <source>
        <dbReference type="ARBA" id="ARBA00022989"/>
    </source>
</evidence>
<keyword evidence="8" id="KW-0970">Cilium biogenesis/degradation</keyword>
<dbReference type="PANTHER" id="PTHR13306">
    <property type="entry name" value="TRANSMEMBRANE PROTEIN 138"/>
    <property type="match status" value="1"/>
</dbReference>
<dbReference type="GO" id="GO:0005929">
    <property type="term" value="C:cilium"/>
    <property type="evidence" value="ECO:0007669"/>
    <property type="project" value="UniProtKB-SubCell"/>
</dbReference>
<evidence type="ECO:0000256" key="12">
    <source>
        <dbReference type="ARBA" id="ARBA00023180"/>
    </source>
</evidence>
<keyword evidence="11 14" id="KW-0472">Membrane</keyword>
<feature type="transmembrane region" description="Helical" evidence="14">
    <location>
        <begin position="87"/>
        <end position="105"/>
    </location>
</feature>
<evidence type="ECO:0000256" key="5">
    <source>
        <dbReference type="ARBA" id="ARBA00014515"/>
    </source>
</evidence>
<dbReference type="PANTHER" id="PTHR13306:SF6">
    <property type="entry name" value="TRANSMEMBRANE PROTEIN 138"/>
    <property type="match status" value="1"/>
</dbReference>
<keyword evidence="16" id="KW-1185">Reference proteome</keyword>
<evidence type="ECO:0000256" key="1">
    <source>
        <dbReference type="ARBA" id="ARBA00003709"/>
    </source>
</evidence>
<proteinExistence type="inferred from homology"/>
<accession>A0AAV2RTT2</accession>
<evidence type="ECO:0000313" key="16">
    <source>
        <dbReference type="Proteomes" id="UP001497623"/>
    </source>
</evidence>
<sequence>HNSRCGSMVWASVQRYRWLSGAAIFLLSIDLAVNATFLIFSHNTLLTLLIYIVQDVCLVFSLIILFLALFSTSLTQAGLIKELLNKFKWSIIFATAYLGLSLGFHSLSLKQQWLKPDYYIWNHEMVALFTIQRVVAAIHYYFYKNAILQLSDSSFYMEIPRGYR</sequence>
<evidence type="ECO:0000256" key="14">
    <source>
        <dbReference type="SAM" id="Phobius"/>
    </source>
</evidence>
<evidence type="ECO:0000256" key="2">
    <source>
        <dbReference type="ARBA" id="ARBA00004128"/>
    </source>
</evidence>
<name>A0AAV2RTT2_MEGNR</name>
<comment type="subcellular location">
    <subcellularLocation>
        <location evidence="3">Cell projection</location>
        <location evidence="3">Cilium</location>
    </subcellularLocation>
    <subcellularLocation>
        <location evidence="2">Vacuole membrane</location>
        <topology evidence="2">Multi-pass membrane protein</topology>
    </subcellularLocation>
</comment>
<comment type="similarity">
    <text evidence="4">Belongs to the TMEM138 family.</text>
</comment>
<evidence type="ECO:0000256" key="4">
    <source>
        <dbReference type="ARBA" id="ARBA00010572"/>
    </source>
</evidence>
<keyword evidence="10" id="KW-0969">Cilium</keyword>
<feature type="transmembrane region" description="Helical" evidence="14">
    <location>
        <begin position="21"/>
        <end position="42"/>
    </location>
</feature>
<keyword evidence="6" id="KW-0926">Vacuole</keyword>
<keyword evidence="13" id="KW-0966">Cell projection</keyword>
<comment type="function">
    <text evidence="1">Required for ciliogenesis.</text>
</comment>
<dbReference type="GO" id="GO:0005774">
    <property type="term" value="C:vacuolar membrane"/>
    <property type="evidence" value="ECO:0007669"/>
    <property type="project" value="UniProtKB-SubCell"/>
</dbReference>
<evidence type="ECO:0000256" key="11">
    <source>
        <dbReference type="ARBA" id="ARBA00023136"/>
    </source>
</evidence>
<gene>
    <name evidence="15" type="ORF">MNOR_LOCUS28188</name>
</gene>
<keyword evidence="12" id="KW-0325">Glycoprotein</keyword>
<evidence type="ECO:0000256" key="7">
    <source>
        <dbReference type="ARBA" id="ARBA00022692"/>
    </source>
</evidence>
<dbReference type="Pfam" id="PF14935">
    <property type="entry name" value="TMEM138"/>
    <property type="match status" value="1"/>
</dbReference>
<protein>
    <recommendedName>
        <fullName evidence="5">Transmembrane protein 138</fullName>
    </recommendedName>
</protein>
<evidence type="ECO:0000256" key="3">
    <source>
        <dbReference type="ARBA" id="ARBA00004138"/>
    </source>
</evidence>
<keyword evidence="7 14" id="KW-0812">Transmembrane</keyword>
<keyword evidence="9 14" id="KW-1133">Transmembrane helix</keyword>
<dbReference type="Proteomes" id="UP001497623">
    <property type="component" value="Unassembled WGS sequence"/>
</dbReference>
<evidence type="ECO:0000313" key="15">
    <source>
        <dbReference type="EMBL" id="CAL4138226.1"/>
    </source>
</evidence>
<comment type="caution">
    <text evidence="15">The sequence shown here is derived from an EMBL/GenBank/DDBJ whole genome shotgun (WGS) entry which is preliminary data.</text>
</comment>
<dbReference type="AlphaFoldDB" id="A0AAV2RTT2"/>
<feature type="transmembrane region" description="Helical" evidence="14">
    <location>
        <begin position="125"/>
        <end position="143"/>
    </location>
</feature>
<dbReference type="InterPro" id="IPR024133">
    <property type="entry name" value="TM_138"/>
</dbReference>
<feature type="transmembrane region" description="Helical" evidence="14">
    <location>
        <begin position="48"/>
        <end position="75"/>
    </location>
</feature>
<evidence type="ECO:0000256" key="6">
    <source>
        <dbReference type="ARBA" id="ARBA00022554"/>
    </source>
</evidence>